<evidence type="ECO:0000256" key="1">
    <source>
        <dbReference type="ARBA" id="ARBA00023015"/>
    </source>
</evidence>
<evidence type="ECO:0000256" key="3">
    <source>
        <dbReference type="ARBA" id="ARBA00023163"/>
    </source>
</evidence>
<dbReference type="PRINTS" id="PR00455">
    <property type="entry name" value="HTHTETR"/>
</dbReference>
<dbReference type="InterPro" id="IPR025996">
    <property type="entry name" value="MT1864/Rv1816-like_C"/>
</dbReference>
<feature type="domain" description="HTH tetR-type" evidence="4">
    <location>
        <begin position="11"/>
        <end position="71"/>
    </location>
</feature>
<evidence type="ECO:0000256" key="2">
    <source>
        <dbReference type="ARBA" id="ARBA00023125"/>
    </source>
</evidence>
<dbReference type="PANTHER" id="PTHR30055:SF243">
    <property type="entry name" value="HTH-TYPE TRANSCRIPTIONAL REGULATOR RV1816"/>
    <property type="match status" value="1"/>
</dbReference>
<name>A0A3B0USR4_9ZZZZ</name>
<evidence type="ECO:0000259" key="4">
    <source>
        <dbReference type="PROSITE" id="PS50977"/>
    </source>
</evidence>
<dbReference type="Pfam" id="PF13305">
    <property type="entry name" value="TetR_C_33"/>
    <property type="match status" value="1"/>
</dbReference>
<keyword evidence="2" id="KW-0238">DNA-binding</keyword>
<accession>A0A3B0USR4</accession>
<keyword evidence="1" id="KW-0805">Transcription regulation</keyword>
<dbReference type="InterPro" id="IPR001647">
    <property type="entry name" value="HTH_TetR"/>
</dbReference>
<protein>
    <submittedName>
        <fullName evidence="5">Transcriptional regulator, AcrR family</fullName>
    </submittedName>
</protein>
<dbReference type="InterPro" id="IPR036271">
    <property type="entry name" value="Tet_transcr_reg_TetR-rel_C_sf"/>
</dbReference>
<dbReference type="GO" id="GO:0003700">
    <property type="term" value="F:DNA-binding transcription factor activity"/>
    <property type="evidence" value="ECO:0007669"/>
    <property type="project" value="TreeGrafter"/>
</dbReference>
<dbReference type="SUPFAM" id="SSF48498">
    <property type="entry name" value="Tetracyclin repressor-like, C-terminal domain"/>
    <property type="match status" value="1"/>
</dbReference>
<dbReference type="PANTHER" id="PTHR30055">
    <property type="entry name" value="HTH-TYPE TRANSCRIPTIONAL REGULATOR RUTR"/>
    <property type="match status" value="1"/>
</dbReference>
<reference evidence="5" key="1">
    <citation type="submission" date="2018-06" db="EMBL/GenBank/DDBJ databases">
        <authorList>
            <person name="Zhirakovskaya E."/>
        </authorList>
    </citation>
    <scope>NUCLEOTIDE SEQUENCE</scope>
</reference>
<dbReference type="Gene3D" id="1.10.357.10">
    <property type="entry name" value="Tetracycline Repressor, domain 2"/>
    <property type="match status" value="1"/>
</dbReference>
<dbReference type="GO" id="GO:0000976">
    <property type="term" value="F:transcription cis-regulatory region binding"/>
    <property type="evidence" value="ECO:0007669"/>
    <property type="project" value="TreeGrafter"/>
</dbReference>
<organism evidence="5">
    <name type="scientific">hydrothermal vent metagenome</name>
    <dbReference type="NCBI Taxonomy" id="652676"/>
    <lineage>
        <taxon>unclassified sequences</taxon>
        <taxon>metagenomes</taxon>
        <taxon>ecological metagenomes</taxon>
    </lineage>
</organism>
<keyword evidence="3" id="KW-0804">Transcription</keyword>
<dbReference type="InterPro" id="IPR009057">
    <property type="entry name" value="Homeodomain-like_sf"/>
</dbReference>
<dbReference type="SUPFAM" id="SSF46689">
    <property type="entry name" value="Homeodomain-like"/>
    <property type="match status" value="1"/>
</dbReference>
<dbReference type="EMBL" id="UOEU01000323">
    <property type="protein sequence ID" value="VAW32120.1"/>
    <property type="molecule type" value="Genomic_DNA"/>
</dbReference>
<dbReference type="Pfam" id="PF00440">
    <property type="entry name" value="TetR_N"/>
    <property type="match status" value="1"/>
</dbReference>
<gene>
    <name evidence="5" type="ORF">MNBD_CHLOROFLEXI01-125</name>
</gene>
<dbReference type="AlphaFoldDB" id="A0A3B0USR4"/>
<dbReference type="PROSITE" id="PS50977">
    <property type="entry name" value="HTH_TETR_2"/>
    <property type="match status" value="1"/>
</dbReference>
<evidence type="ECO:0000313" key="5">
    <source>
        <dbReference type="EMBL" id="VAW32120.1"/>
    </source>
</evidence>
<proteinExistence type="predicted"/>
<sequence>MTLPRRERVRAATIEEIKEIACQHMAEKGAAALSLRAIAREMGMTSPALYRYFASRDALVTALIVDAYNALADALEAACDVCTEDDHNGRFAAIAYAYRDWALASPQEYALIFGTPIPAYEAPPDITGPVAARSMAVFLNCLIAAEQSGQADLSEAHNAFSPALQAQLQPWVDKFDFQGDPALLYLVMSNWGMIHGLVSLEIFGHLDPNMAKETSGALYRTEVEALAKRLKLK</sequence>
<dbReference type="InterPro" id="IPR050109">
    <property type="entry name" value="HTH-type_TetR-like_transc_reg"/>
</dbReference>